<keyword evidence="15" id="KW-1185">Reference proteome</keyword>
<feature type="domain" description="RRM" evidence="13">
    <location>
        <begin position="664"/>
        <end position="747"/>
    </location>
</feature>
<protein>
    <recommendedName>
        <fullName evidence="3">Multiple RNA-binding domain-containing protein 1</fullName>
    </recommendedName>
</protein>
<dbReference type="PROSITE" id="PS50102">
    <property type="entry name" value="RRM"/>
    <property type="match status" value="5"/>
</dbReference>
<evidence type="ECO:0000256" key="2">
    <source>
        <dbReference type="ARBA" id="ARBA00008033"/>
    </source>
</evidence>
<evidence type="ECO:0000256" key="8">
    <source>
        <dbReference type="ARBA" id="ARBA00023274"/>
    </source>
</evidence>
<dbReference type="Gene3D" id="3.30.70.330">
    <property type="match status" value="5"/>
</dbReference>
<dbReference type="InterPro" id="IPR012677">
    <property type="entry name" value="Nucleotide-bd_a/b_plait_sf"/>
</dbReference>
<dbReference type="GO" id="GO:0042134">
    <property type="term" value="F:rRNA primary transcript binding"/>
    <property type="evidence" value="ECO:0007669"/>
    <property type="project" value="EnsemblFungi"/>
</dbReference>
<comment type="caution">
    <text evidence="14">The sequence shown here is derived from an EMBL/GenBank/DDBJ whole genome shotgun (WGS) entry which is preliminary data.</text>
</comment>
<evidence type="ECO:0000256" key="1">
    <source>
        <dbReference type="ARBA" id="ARBA00004123"/>
    </source>
</evidence>
<dbReference type="FunFam" id="3.30.70.330:FF:000452">
    <property type="entry name" value="Multiple RNA-binding domain-containing protein 1"/>
    <property type="match status" value="1"/>
</dbReference>
<feature type="compositionally biased region" description="Basic and acidic residues" evidence="12">
    <location>
        <begin position="317"/>
        <end position="326"/>
    </location>
</feature>
<feature type="compositionally biased region" description="Acidic residues" evidence="12">
    <location>
        <begin position="886"/>
        <end position="895"/>
    </location>
</feature>
<keyword evidence="6 10" id="KW-0694">RNA-binding</keyword>
<feature type="domain" description="RRM" evidence="13">
    <location>
        <begin position="541"/>
        <end position="613"/>
    </location>
</feature>
<evidence type="ECO:0000313" key="14">
    <source>
        <dbReference type="EMBL" id="KFH45498.1"/>
    </source>
</evidence>
<evidence type="ECO:0000256" key="4">
    <source>
        <dbReference type="ARBA" id="ARBA00022552"/>
    </source>
</evidence>
<dbReference type="PANTHER" id="PTHR48039:SF5">
    <property type="entry name" value="RNA-BINDING PROTEIN 28"/>
    <property type="match status" value="1"/>
</dbReference>
<evidence type="ECO:0000256" key="5">
    <source>
        <dbReference type="ARBA" id="ARBA00022737"/>
    </source>
</evidence>
<sequence length="895" mass="97120">MASSRIFIKGLPPTITETEARKHFSAGNREITDIKLIPHRRIGYIGYKTPDDASTAVKYFNRSYVRMSKISVEPAKAVSSPLLPVVASKGLSAVCSISDPSLSKRQGRQQNAHAAGSPSSSSSSLPSAKRKTPGDTADDSAVSKKKSKKDDAGASADPKLREFLKVMGKPRESALADASGASDENPALAVSEVALPEGESDDEYELIPSRREKQEIHKSEPTLRVSAVKAQAPAPKPPFKGEGQQGVHDDIEGGAASGDVEKPESADKGSQDAPHATDDDWLRSRTNRLLDLMDPEDLPPQPTGDTGNAEPPGDTGGHPEPEETHQKNPQVVADEGPSVKMDVDQPSEDGTVETIRRTSRLFVRNLPYGATEDDIRECFEKFGTIQEVHLPVNKAGDKKGFALVLFADSSDAVEAFQSMDGATFQGRILHIIPASARRDTALDEFEISKLPLKKQNLIRKRAEAASNTFNWNSLYMSQDAVNASAANRLGVSKAEMLDPTSADAAVRQAIAETTVIQETKAYFLANGVDLDAFRSHKRGDTAILVKNFPYGTTIEEIRTLFEEFGPVLRVLMPPSGTIAIVQFAQANHAKSAFGKLAYRRIKDSVLFLEKAPKDLFTTKGDGGETLGHAAEVKDRRSTGVQKLNVDDLLSGGDKADEEQPMDTTSLFVRNLNFETTTGGLADAFKSLDGFVSARVKTKTDPKRPGQTLSMGFGFAEFRSKEQAQAALKTMDGFVLDGHTLAVKASHRGLDAAEERRREDKAKKAAGQRTKIIIKNLPFQASKKDIRALFGTYGQLRSVRVPKKADSTARGFAFADFVTPREAENALQALRDTHLLGRKLVLDFAEAEAADAEEEIEKMQRKVGGQANKMALQQLTGRGRKRVNIGDNDEEDGLEG</sequence>
<feature type="compositionally biased region" description="Basic and acidic residues" evidence="12">
    <location>
        <begin position="208"/>
        <end position="221"/>
    </location>
</feature>
<dbReference type="InterPro" id="IPR051945">
    <property type="entry name" value="RRM_MRD1_RNA_proc_ribogen"/>
</dbReference>
<dbReference type="GO" id="GO:0000472">
    <property type="term" value="P:endonucleolytic cleavage to generate mature 5'-end of SSU-rRNA from (SSU-rRNA, 5.8S rRNA, LSU-rRNA)"/>
    <property type="evidence" value="ECO:0007669"/>
    <property type="project" value="EnsemblFungi"/>
</dbReference>
<dbReference type="InterPro" id="IPR034482">
    <property type="entry name" value="Mrd1_RRM3"/>
</dbReference>
<evidence type="ECO:0000256" key="10">
    <source>
        <dbReference type="PROSITE-ProRule" id="PRU00176"/>
    </source>
</evidence>
<evidence type="ECO:0000259" key="13">
    <source>
        <dbReference type="PROSITE" id="PS50102"/>
    </source>
</evidence>
<keyword evidence="8" id="KW-0687">Ribonucleoprotein</keyword>
<evidence type="ECO:0000256" key="12">
    <source>
        <dbReference type="SAM" id="MobiDB-lite"/>
    </source>
</evidence>
<dbReference type="OrthoDB" id="439639at2759"/>
<dbReference type="FunFam" id="3.30.70.330:FF:000459">
    <property type="entry name" value="Multiple RNA-binding domain-containing protein 1"/>
    <property type="match status" value="1"/>
</dbReference>
<gene>
    <name evidence="14" type="ORF">ACRE_037220</name>
</gene>
<feature type="domain" description="RRM" evidence="13">
    <location>
        <begin position="4"/>
        <end position="77"/>
    </location>
</feature>
<reference evidence="15" key="1">
    <citation type="journal article" date="2014" name="Genome Announc.">
        <title>Genome sequence and annotation of Acremonium chrysogenum, producer of the beta-lactam antibiotic cephalosporin C.</title>
        <authorList>
            <person name="Terfehr D."/>
            <person name="Dahlmann T.A."/>
            <person name="Specht T."/>
            <person name="Zadra I."/>
            <person name="Kuernsteiner H."/>
            <person name="Kueck U."/>
        </authorList>
    </citation>
    <scope>NUCLEOTIDE SEQUENCE [LARGE SCALE GENOMIC DNA]</scope>
    <source>
        <strain evidence="15">ATCC 11550 / CBS 779.69 / DSM 880 / IAM 14645 / JCM 23072 / IMI 49137</strain>
    </source>
</reference>
<feature type="domain" description="RRM" evidence="13">
    <location>
        <begin position="769"/>
        <end position="846"/>
    </location>
</feature>
<dbReference type="HOGENOM" id="CLU_008479_0_0_1"/>
<dbReference type="Proteomes" id="UP000029964">
    <property type="component" value="Unassembled WGS sequence"/>
</dbReference>
<dbReference type="CDD" id="cd12320">
    <property type="entry name" value="RRM6_RBM19_RRM5_MRD1"/>
    <property type="match status" value="1"/>
</dbReference>
<comment type="function">
    <text evidence="9">Involved in pre-rRNA processing.</text>
</comment>
<evidence type="ECO:0000313" key="15">
    <source>
        <dbReference type="Proteomes" id="UP000029964"/>
    </source>
</evidence>
<evidence type="ECO:0000256" key="3">
    <source>
        <dbReference type="ARBA" id="ARBA00013428"/>
    </source>
</evidence>
<evidence type="ECO:0000256" key="7">
    <source>
        <dbReference type="ARBA" id="ARBA00023242"/>
    </source>
</evidence>
<organism evidence="14 15">
    <name type="scientific">Hapsidospora chrysogenum (strain ATCC 11550 / CBS 779.69 / DSM 880 / IAM 14645 / JCM 23072 / IMI 49137)</name>
    <name type="common">Acremonium chrysogenum</name>
    <dbReference type="NCBI Taxonomy" id="857340"/>
    <lineage>
        <taxon>Eukaryota</taxon>
        <taxon>Fungi</taxon>
        <taxon>Dikarya</taxon>
        <taxon>Ascomycota</taxon>
        <taxon>Pezizomycotina</taxon>
        <taxon>Sordariomycetes</taxon>
        <taxon>Hypocreomycetidae</taxon>
        <taxon>Hypocreales</taxon>
        <taxon>Bionectriaceae</taxon>
        <taxon>Hapsidospora</taxon>
    </lineage>
</organism>
<keyword evidence="11" id="KW-0175">Coiled coil</keyword>
<keyword evidence="5" id="KW-0677">Repeat</keyword>
<dbReference type="GO" id="GO:0003729">
    <property type="term" value="F:mRNA binding"/>
    <property type="evidence" value="ECO:0007669"/>
    <property type="project" value="TreeGrafter"/>
</dbReference>
<feature type="compositionally biased region" description="Low complexity" evidence="12">
    <location>
        <begin position="117"/>
        <end position="127"/>
    </location>
</feature>
<dbReference type="InterPro" id="IPR000504">
    <property type="entry name" value="RRM_dom"/>
</dbReference>
<evidence type="ECO:0000256" key="9">
    <source>
        <dbReference type="ARBA" id="ARBA00057379"/>
    </source>
</evidence>
<dbReference type="STRING" id="857340.A0A086T816"/>
<dbReference type="InterPro" id="IPR035979">
    <property type="entry name" value="RBD_domain_sf"/>
</dbReference>
<evidence type="ECO:0000256" key="6">
    <source>
        <dbReference type="ARBA" id="ARBA00022884"/>
    </source>
</evidence>
<dbReference type="FunFam" id="3.30.70.330:FF:000247">
    <property type="entry name" value="Multiple RNA-binding domain-containing protein 1"/>
    <property type="match status" value="1"/>
</dbReference>
<dbReference type="GO" id="GO:0000447">
    <property type="term" value="P:endonucleolytic cleavage in ITS1 to separate SSU-rRNA from 5.8S rRNA and LSU-rRNA from tricistronic rRNA transcript (SSU-rRNA, 5.8S rRNA, LSU-rRNA)"/>
    <property type="evidence" value="ECO:0007669"/>
    <property type="project" value="EnsemblFungi"/>
</dbReference>
<dbReference type="GO" id="GO:0030686">
    <property type="term" value="C:90S preribosome"/>
    <property type="evidence" value="ECO:0007669"/>
    <property type="project" value="EnsemblFungi"/>
</dbReference>
<accession>A0A086T816</accession>
<feature type="compositionally biased region" description="Polar residues" evidence="12">
    <location>
        <begin position="101"/>
        <end position="112"/>
    </location>
</feature>
<dbReference type="SMART" id="SM00360">
    <property type="entry name" value="RRM"/>
    <property type="match status" value="5"/>
</dbReference>
<comment type="subcellular location">
    <subcellularLocation>
        <location evidence="1">Nucleus</location>
    </subcellularLocation>
</comment>
<dbReference type="EMBL" id="JPKY01000031">
    <property type="protein sequence ID" value="KFH45498.1"/>
    <property type="molecule type" value="Genomic_DNA"/>
</dbReference>
<evidence type="ECO:0000256" key="11">
    <source>
        <dbReference type="SAM" id="Coils"/>
    </source>
</evidence>
<dbReference type="GO" id="GO:0032040">
    <property type="term" value="C:small-subunit processome"/>
    <property type="evidence" value="ECO:0007669"/>
    <property type="project" value="EnsemblFungi"/>
</dbReference>
<feature type="compositionally biased region" description="Basic and acidic residues" evidence="12">
    <location>
        <begin position="259"/>
        <end position="283"/>
    </location>
</feature>
<dbReference type="Pfam" id="PF00076">
    <property type="entry name" value="RRM_1"/>
    <property type="match status" value="5"/>
</dbReference>
<dbReference type="AlphaFoldDB" id="A0A086T816"/>
<name>A0A086T816_HAPC1</name>
<feature type="region of interest" description="Disordered" evidence="12">
    <location>
        <begin position="101"/>
        <end position="351"/>
    </location>
</feature>
<feature type="region of interest" description="Disordered" evidence="12">
    <location>
        <begin position="873"/>
        <end position="895"/>
    </location>
</feature>
<dbReference type="SUPFAM" id="SSF54928">
    <property type="entry name" value="RNA-binding domain, RBD"/>
    <property type="match status" value="3"/>
</dbReference>
<feature type="domain" description="RRM" evidence="13">
    <location>
        <begin position="359"/>
        <end position="436"/>
    </location>
</feature>
<keyword evidence="7" id="KW-0539">Nucleus</keyword>
<dbReference type="CDD" id="cd12568">
    <property type="entry name" value="RRM3_MRD1"/>
    <property type="match status" value="1"/>
</dbReference>
<feature type="compositionally biased region" description="Basic and acidic residues" evidence="12">
    <location>
        <begin position="148"/>
        <end position="174"/>
    </location>
</feature>
<dbReference type="PANTHER" id="PTHR48039">
    <property type="entry name" value="RNA-BINDING MOTIF PROTEIN 14B"/>
    <property type="match status" value="1"/>
</dbReference>
<proteinExistence type="inferred from homology"/>
<dbReference type="GO" id="GO:0034462">
    <property type="term" value="P:small-subunit processome assembly"/>
    <property type="evidence" value="ECO:0007669"/>
    <property type="project" value="EnsemblFungi"/>
</dbReference>
<feature type="coiled-coil region" evidence="11">
    <location>
        <begin position="841"/>
        <end position="868"/>
    </location>
</feature>
<comment type="similarity">
    <text evidence="2">Belongs to the RRM MRD1 family.</text>
</comment>
<keyword evidence="4" id="KW-0698">rRNA processing</keyword>
<dbReference type="GO" id="GO:0000480">
    <property type="term" value="P:endonucleolytic cleavage in 5'-ETS of tricistronic rRNA transcript (SSU-rRNA, 5.8S rRNA, LSU-rRNA)"/>
    <property type="evidence" value="ECO:0007669"/>
    <property type="project" value="EnsemblFungi"/>
</dbReference>